<evidence type="ECO:0000313" key="2">
    <source>
        <dbReference type="EMBL" id="CAG8671381.1"/>
    </source>
</evidence>
<protein>
    <submittedName>
        <fullName evidence="2">5256_t:CDS:1</fullName>
    </submittedName>
</protein>
<proteinExistence type="predicted"/>
<name>A0A9N9HD82_9GLOM</name>
<dbReference type="AlphaFoldDB" id="A0A9N9HD82"/>
<organism evidence="2 3">
    <name type="scientific">Funneliformis caledonium</name>
    <dbReference type="NCBI Taxonomy" id="1117310"/>
    <lineage>
        <taxon>Eukaryota</taxon>
        <taxon>Fungi</taxon>
        <taxon>Fungi incertae sedis</taxon>
        <taxon>Mucoromycota</taxon>
        <taxon>Glomeromycotina</taxon>
        <taxon>Glomeromycetes</taxon>
        <taxon>Glomerales</taxon>
        <taxon>Glomeraceae</taxon>
        <taxon>Funneliformis</taxon>
    </lineage>
</organism>
<dbReference type="EMBL" id="CAJVPQ010005511">
    <property type="protein sequence ID" value="CAG8671381.1"/>
    <property type="molecule type" value="Genomic_DNA"/>
</dbReference>
<sequence length="75" mass="8113">EIESVSSTDSIINSNCSDTSENIERDQNDTIIVPFQGSNKSSPEMTLPVAIYRPPSGTTIPITQSLSNIPSYVQP</sequence>
<accession>A0A9N9HD82</accession>
<reference evidence="2" key="1">
    <citation type="submission" date="2021-06" db="EMBL/GenBank/DDBJ databases">
        <authorList>
            <person name="Kallberg Y."/>
            <person name="Tangrot J."/>
            <person name="Rosling A."/>
        </authorList>
    </citation>
    <scope>NUCLEOTIDE SEQUENCE</scope>
    <source>
        <strain evidence="2">UK204</strain>
    </source>
</reference>
<keyword evidence="3" id="KW-1185">Reference proteome</keyword>
<comment type="caution">
    <text evidence="2">The sequence shown here is derived from an EMBL/GenBank/DDBJ whole genome shotgun (WGS) entry which is preliminary data.</text>
</comment>
<gene>
    <name evidence="2" type="ORF">FCALED_LOCUS12036</name>
</gene>
<feature type="region of interest" description="Disordered" evidence="1">
    <location>
        <begin position="1"/>
        <end position="27"/>
    </location>
</feature>
<dbReference type="Proteomes" id="UP000789570">
    <property type="component" value="Unassembled WGS sequence"/>
</dbReference>
<evidence type="ECO:0000256" key="1">
    <source>
        <dbReference type="SAM" id="MobiDB-lite"/>
    </source>
</evidence>
<feature type="non-terminal residue" evidence="2">
    <location>
        <position position="1"/>
    </location>
</feature>
<feature type="compositionally biased region" description="Polar residues" evidence="1">
    <location>
        <begin position="1"/>
        <end position="20"/>
    </location>
</feature>
<evidence type="ECO:0000313" key="3">
    <source>
        <dbReference type="Proteomes" id="UP000789570"/>
    </source>
</evidence>